<dbReference type="GeneTree" id="ENSGT00940000161531"/>
<dbReference type="Ensembl" id="ENSNNAT00000010444.1">
    <property type="protein sequence ID" value="ENSNNAP00000009972.1"/>
    <property type="gene ID" value="ENSNNAG00000006628.1"/>
</dbReference>
<sequence>MLDNHLMSTLPASPITLDYLDDFDLLKFEVKQELPRPGSSSSVTSTPCSSVPPSPTFDKGADPKSSLEELYWMATLHQSLAAAAGVPTAEGGLRNSVTPQLQGFLGSAESFGAEQQQVNLGALSHFTTCPATAVKRIAAVPLATRSLSESGFLHWLWWSEGRKTEESHDPGTSSLIASSAHQMWHLFPPSACLIQLPHFQLPRLSDRFSDAQLVSMSVRDLNRQLRGFGKDEVQRLKQKRRTLKNRGYAQSCRFKRVQQRHILEAEKSQLAQQLESLRVEVARLVHERDIYKARCQKLLSEGAGGHCGEGAKPPVAQAPPSMVQFFL</sequence>
<dbReference type="GO" id="GO:0005634">
    <property type="term" value="C:nucleus"/>
    <property type="evidence" value="ECO:0007669"/>
    <property type="project" value="TreeGrafter"/>
</dbReference>
<dbReference type="PANTHER" id="PTHR10129">
    <property type="entry name" value="TRANSCRIPTION FACTOR MAF"/>
    <property type="match status" value="1"/>
</dbReference>
<dbReference type="SMART" id="SM00338">
    <property type="entry name" value="BRLZ"/>
    <property type="match status" value="1"/>
</dbReference>
<proteinExistence type="predicted"/>
<dbReference type="InterPro" id="IPR004826">
    <property type="entry name" value="bZIP_Maf"/>
</dbReference>
<feature type="coiled-coil region" evidence="5">
    <location>
        <begin position="260"/>
        <end position="294"/>
    </location>
</feature>
<evidence type="ECO:0000256" key="4">
    <source>
        <dbReference type="ARBA" id="ARBA00023163"/>
    </source>
</evidence>
<dbReference type="AlphaFoldDB" id="A0A8C6X784"/>
<dbReference type="GO" id="GO:0000981">
    <property type="term" value="F:DNA-binding transcription factor activity, RNA polymerase II-specific"/>
    <property type="evidence" value="ECO:0007669"/>
    <property type="project" value="TreeGrafter"/>
</dbReference>
<dbReference type="InterPro" id="IPR024874">
    <property type="entry name" value="Transcription_factor_Maf_fam"/>
</dbReference>
<dbReference type="SUPFAM" id="SSF57959">
    <property type="entry name" value="Leucine zipper domain"/>
    <property type="match status" value="1"/>
</dbReference>
<reference evidence="8" key="2">
    <citation type="submission" date="2025-09" db="UniProtKB">
        <authorList>
            <consortium name="Ensembl"/>
        </authorList>
    </citation>
    <scope>IDENTIFICATION</scope>
</reference>
<feature type="region of interest" description="Disordered" evidence="6">
    <location>
        <begin position="35"/>
        <end position="62"/>
    </location>
</feature>
<reference evidence="8" key="1">
    <citation type="submission" date="2025-08" db="UniProtKB">
        <authorList>
            <consortium name="Ensembl"/>
        </authorList>
    </citation>
    <scope>IDENTIFICATION</scope>
</reference>
<evidence type="ECO:0000256" key="6">
    <source>
        <dbReference type="SAM" id="MobiDB-lite"/>
    </source>
</evidence>
<keyword evidence="9" id="KW-1185">Reference proteome</keyword>
<dbReference type="CDD" id="cd14718">
    <property type="entry name" value="bZIP_Maf_large"/>
    <property type="match status" value="1"/>
</dbReference>
<dbReference type="InterPro" id="IPR004827">
    <property type="entry name" value="bZIP"/>
</dbReference>
<dbReference type="GO" id="GO:0000978">
    <property type="term" value="F:RNA polymerase II cis-regulatory region sequence-specific DNA binding"/>
    <property type="evidence" value="ECO:0007669"/>
    <property type="project" value="TreeGrafter"/>
</dbReference>
<dbReference type="FunFam" id="1.20.5.170:FF:000016">
    <property type="entry name" value="MAF bZIP transcription factor"/>
    <property type="match status" value="1"/>
</dbReference>
<evidence type="ECO:0000259" key="7">
    <source>
        <dbReference type="PROSITE" id="PS50217"/>
    </source>
</evidence>
<dbReference type="PANTHER" id="PTHR10129:SF9">
    <property type="entry name" value="TRANSCRIPTION FACTOR MAF"/>
    <property type="match status" value="1"/>
</dbReference>
<feature type="compositionally biased region" description="Low complexity" evidence="6">
    <location>
        <begin position="39"/>
        <end position="49"/>
    </location>
</feature>
<organism evidence="8 9">
    <name type="scientific">Naja naja</name>
    <name type="common">Indian cobra</name>
    <dbReference type="NCBI Taxonomy" id="35670"/>
    <lineage>
        <taxon>Eukaryota</taxon>
        <taxon>Metazoa</taxon>
        <taxon>Chordata</taxon>
        <taxon>Craniata</taxon>
        <taxon>Vertebrata</taxon>
        <taxon>Euteleostomi</taxon>
        <taxon>Lepidosauria</taxon>
        <taxon>Squamata</taxon>
        <taxon>Bifurcata</taxon>
        <taxon>Unidentata</taxon>
        <taxon>Episquamata</taxon>
        <taxon>Toxicofera</taxon>
        <taxon>Serpentes</taxon>
        <taxon>Colubroidea</taxon>
        <taxon>Elapidae</taxon>
        <taxon>Elapinae</taxon>
        <taxon>Naja</taxon>
    </lineage>
</organism>
<protein>
    <recommendedName>
        <fullName evidence="1">Transcription factor Maf</fullName>
    </recommendedName>
</protein>
<feature type="domain" description="BZIP" evidence="7">
    <location>
        <begin position="235"/>
        <end position="298"/>
    </location>
</feature>
<dbReference type="Gene3D" id="1.20.5.170">
    <property type="match status" value="1"/>
</dbReference>
<evidence type="ECO:0000313" key="9">
    <source>
        <dbReference type="Proteomes" id="UP000694559"/>
    </source>
</evidence>
<evidence type="ECO:0000256" key="3">
    <source>
        <dbReference type="ARBA" id="ARBA00023125"/>
    </source>
</evidence>
<dbReference type="OrthoDB" id="5974330at2759"/>
<dbReference type="InterPro" id="IPR008917">
    <property type="entry name" value="TF_DNA-bd_sf"/>
</dbReference>
<dbReference type="Pfam" id="PF03131">
    <property type="entry name" value="bZIP_Maf"/>
    <property type="match status" value="1"/>
</dbReference>
<name>A0A8C6X784_NAJNA</name>
<keyword evidence="5" id="KW-0175">Coiled coil</keyword>
<dbReference type="OMA" id="RRMESQT"/>
<keyword evidence="4" id="KW-0804">Transcription</keyword>
<dbReference type="InterPro" id="IPR046347">
    <property type="entry name" value="bZIP_sf"/>
</dbReference>
<evidence type="ECO:0000313" key="8">
    <source>
        <dbReference type="Ensembl" id="ENSNNAP00000009972.1"/>
    </source>
</evidence>
<dbReference type="Proteomes" id="UP000694559">
    <property type="component" value="Unplaced"/>
</dbReference>
<dbReference type="PROSITE" id="PS50217">
    <property type="entry name" value="BZIP"/>
    <property type="match status" value="1"/>
</dbReference>
<evidence type="ECO:0000256" key="2">
    <source>
        <dbReference type="ARBA" id="ARBA00023015"/>
    </source>
</evidence>
<evidence type="ECO:0000256" key="5">
    <source>
        <dbReference type="SAM" id="Coils"/>
    </source>
</evidence>
<keyword evidence="2" id="KW-0805">Transcription regulation</keyword>
<dbReference type="SUPFAM" id="SSF47454">
    <property type="entry name" value="A DNA-binding domain in eukaryotic transcription factors"/>
    <property type="match status" value="1"/>
</dbReference>
<accession>A0A8C6X784</accession>
<keyword evidence="3" id="KW-0238">DNA-binding</keyword>
<evidence type="ECO:0000256" key="1">
    <source>
        <dbReference type="ARBA" id="ARBA00017618"/>
    </source>
</evidence>